<organism evidence="1 2">
    <name type="scientific">Aurantiacibacter spongiae</name>
    <dbReference type="NCBI Taxonomy" id="2488860"/>
    <lineage>
        <taxon>Bacteria</taxon>
        <taxon>Pseudomonadati</taxon>
        <taxon>Pseudomonadota</taxon>
        <taxon>Alphaproteobacteria</taxon>
        <taxon>Sphingomonadales</taxon>
        <taxon>Erythrobacteraceae</taxon>
        <taxon>Aurantiacibacter</taxon>
    </lineage>
</organism>
<proteinExistence type="predicted"/>
<reference evidence="1 2" key="1">
    <citation type="submission" date="2018-11" db="EMBL/GenBank/DDBJ databases">
        <title>Erythrobacter spongiae sp. nov., isolated from a marine sponge.</title>
        <authorList>
            <person name="Zhuang L."/>
            <person name="Luo L."/>
        </authorList>
    </citation>
    <scope>NUCLEOTIDE SEQUENCE [LARGE SCALE GENOMIC DNA]</scope>
    <source>
        <strain evidence="1 2">HN-E23</strain>
    </source>
</reference>
<evidence type="ECO:0000313" key="1">
    <source>
        <dbReference type="EMBL" id="RPF70429.1"/>
    </source>
</evidence>
<dbReference type="Proteomes" id="UP000275232">
    <property type="component" value="Unassembled WGS sequence"/>
</dbReference>
<dbReference type="AlphaFoldDB" id="A0A3N5CUY5"/>
<sequence>MGLNGLASEVVSLFRRGITRASEMAVVGWILEQLGLLSGFSAALAEGNHAFGAGLIAMVASVLFDLWQLATRPDLTIKSCDDPQERLPLE</sequence>
<protein>
    <submittedName>
        <fullName evidence="1">Uncharacterized protein</fullName>
    </submittedName>
</protein>
<keyword evidence="2" id="KW-1185">Reference proteome</keyword>
<name>A0A3N5CUY5_9SPHN</name>
<comment type="caution">
    <text evidence="1">The sequence shown here is derived from an EMBL/GenBank/DDBJ whole genome shotgun (WGS) entry which is preliminary data.</text>
</comment>
<accession>A0A3N5CUY5</accession>
<dbReference type="EMBL" id="RPFZ01000001">
    <property type="protein sequence ID" value="RPF70429.1"/>
    <property type="molecule type" value="Genomic_DNA"/>
</dbReference>
<gene>
    <name evidence="1" type="ORF">EG799_01395</name>
</gene>
<evidence type="ECO:0000313" key="2">
    <source>
        <dbReference type="Proteomes" id="UP000275232"/>
    </source>
</evidence>
<dbReference type="RefSeq" id="WP_123877886.1">
    <property type="nucleotide sequence ID" value="NZ_RPFZ01000001.1"/>
</dbReference>